<gene>
    <name evidence="6" type="ORF">SU60_12725</name>
</gene>
<dbReference type="CDD" id="cd01392">
    <property type="entry name" value="HTH_LacI"/>
    <property type="match status" value="1"/>
</dbReference>
<evidence type="ECO:0000259" key="4">
    <source>
        <dbReference type="PROSITE" id="PS50932"/>
    </source>
</evidence>
<dbReference type="Pfam" id="PF00356">
    <property type="entry name" value="LacI"/>
    <property type="match status" value="1"/>
</dbReference>
<dbReference type="SMART" id="SM00354">
    <property type="entry name" value="HTH_LACI"/>
    <property type="match status" value="1"/>
</dbReference>
<name>A0A0C3I638_9VIBR</name>
<dbReference type="GO" id="GO:0000976">
    <property type="term" value="F:transcription cis-regulatory region binding"/>
    <property type="evidence" value="ECO:0007669"/>
    <property type="project" value="TreeGrafter"/>
</dbReference>
<dbReference type="PANTHER" id="PTHR30146:SF136">
    <property type="entry name" value="NTD BIOSYNTHESIS OPERON REGULATOR NTDR"/>
    <property type="match status" value="1"/>
</dbReference>
<dbReference type="InterPro" id="IPR001761">
    <property type="entry name" value="Peripla_BP/Lac1_sug-bd_dom"/>
</dbReference>
<dbReference type="Gene3D" id="3.40.50.2300">
    <property type="match status" value="2"/>
</dbReference>
<keyword evidence="7" id="KW-1185">Reference proteome</keyword>
<dbReference type="InterPro" id="IPR000843">
    <property type="entry name" value="HTH_LacI"/>
</dbReference>
<dbReference type="Pfam" id="PF00532">
    <property type="entry name" value="Peripla_BP_1"/>
    <property type="match status" value="1"/>
</dbReference>
<dbReference type="InterPro" id="IPR001387">
    <property type="entry name" value="Cro/C1-type_HTH"/>
</dbReference>
<comment type="caution">
    <text evidence="6">The sequence shown here is derived from an EMBL/GenBank/DDBJ whole genome shotgun (WGS) entry which is preliminary data.</text>
</comment>
<dbReference type="InterPro" id="IPR028082">
    <property type="entry name" value="Peripla_BP_I"/>
</dbReference>
<dbReference type="STRING" id="50718.SU60_12725"/>
<evidence type="ECO:0000256" key="3">
    <source>
        <dbReference type="ARBA" id="ARBA00023163"/>
    </source>
</evidence>
<dbReference type="PANTHER" id="PTHR30146">
    <property type="entry name" value="LACI-RELATED TRANSCRIPTIONAL REPRESSOR"/>
    <property type="match status" value="1"/>
</dbReference>
<dbReference type="CDD" id="cd06286">
    <property type="entry name" value="PBP1_CcpB-like"/>
    <property type="match status" value="1"/>
</dbReference>
<evidence type="ECO:0000313" key="7">
    <source>
        <dbReference type="Proteomes" id="UP000031977"/>
    </source>
</evidence>
<accession>A0A0C3I638</accession>
<evidence type="ECO:0000256" key="2">
    <source>
        <dbReference type="ARBA" id="ARBA00023125"/>
    </source>
</evidence>
<dbReference type="OrthoDB" id="9798934at2"/>
<feature type="domain" description="HTH cro/C1-type" evidence="5">
    <location>
        <begin position="3"/>
        <end position="46"/>
    </location>
</feature>
<dbReference type="SUPFAM" id="SSF53822">
    <property type="entry name" value="Periplasmic binding protein-like I"/>
    <property type="match status" value="1"/>
</dbReference>
<keyword evidence="3" id="KW-0804">Transcription</keyword>
<dbReference type="GO" id="GO:0003700">
    <property type="term" value="F:DNA-binding transcription factor activity"/>
    <property type="evidence" value="ECO:0007669"/>
    <property type="project" value="TreeGrafter"/>
</dbReference>
<dbReference type="PROSITE" id="PS50932">
    <property type="entry name" value="HTH_LACI_2"/>
    <property type="match status" value="1"/>
</dbReference>
<dbReference type="PROSITE" id="PS50943">
    <property type="entry name" value="HTH_CROC1"/>
    <property type="match status" value="1"/>
</dbReference>
<protein>
    <submittedName>
        <fullName evidence="6">LacI family transcriptional regulator</fullName>
    </submittedName>
</protein>
<evidence type="ECO:0000256" key="1">
    <source>
        <dbReference type="ARBA" id="ARBA00023015"/>
    </source>
</evidence>
<reference evidence="6 7" key="1">
    <citation type="submission" date="2015-01" db="EMBL/GenBank/DDBJ databases">
        <title>Draft genome of Vibrio mytili type strain CAIM 528.</title>
        <authorList>
            <person name="Gonzalez-Castillo A."/>
            <person name="Gomez-Gil B."/>
            <person name="Enciso-Ibarra J."/>
        </authorList>
    </citation>
    <scope>NUCLEOTIDE SEQUENCE [LARGE SCALE GENOMIC DNA]</scope>
    <source>
        <strain evidence="6 7">CAIM 528</strain>
    </source>
</reference>
<keyword evidence="2" id="KW-0238">DNA-binding</keyword>
<organism evidence="6 7">
    <name type="scientific">Vibrio mytili</name>
    <dbReference type="NCBI Taxonomy" id="50718"/>
    <lineage>
        <taxon>Bacteria</taxon>
        <taxon>Pseudomonadati</taxon>
        <taxon>Pseudomonadota</taxon>
        <taxon>Gammaproteobacteria</taxon>
        <taxon>Vibrionales</taxon>
        <taxon>Vibrionaceae</taxon>
        <taxon>Vibrio</taxon>
    </lineage>
</organism>
<dbReference type="SUPFAM" id="SSF47413">
    <property type="entry name" value="lambda repressor-like DNA-binding domains"/>
    <property type="match status" value="1"/>
</dbReference>
<keyword evidence="1" id="KW-0805">Transcription regulation</keyword>
<dbReference type="AlphaFoldDB" id="A0A0C3I638"/>
<evidence type="ECO:0000313" key="6">
    <source>
        <dbReference type="EMBL" id="KIN10490.1"/>
    </source>
</evidence>
<sequence length="332" mass="36728">MATIKEVANSAGLSVTTVSRYLNNHPYISDEKRLKIEKAMADLDYQPSAVAQQMRGVKAFHIGVLVSRITNQYYAGLIDALEVTARKFGYSILIIQNHNSEGEEKRALELLKKKIIDGLVLCTVESDIDTLENYVKHGPIVLCNTHLYNTNIPSIHIDDEQATEEAINYLTGKGHKRIAYCTGGDFTSQSHGARRNKGFKTAMRKANQNIDYDLIFRHVHTLEDGEKIGSQLASMKNEQRPSAVFTGSDEVACGVINILTKSGINVPDDIAVMGFDNQKISSLISVPVTTVHQPVDVLGKFTMEYLLAAIEGKSYVYDTGMLKTNMVIRNSA</sequence>
<dbReference type="Proteomes" id="UP000031977">
    <property type="component" value="Unassembled WGS sequence"/>
</dbReference>
<dbReference type="Gene3D" id="1.10.260.40">
    <property type="entry name" value="lambda repressor-like DNA-binding domains"/>
    <property type="match status" value="1"/>
</dbReference>
<evidence type="ECO:0000259" key="5">
    <source>
        <dbReference type="PROSITE" id="PS50943"/>
    </source>
</evidence>
<dbReference type="InterPro" id="IPR010982">
    <property type="entry name" value="Lambda_DNA-bd_dom_sf"/>
</dbReference>
<feature type="domain" description="HTH lacI-type" evidence="4">
    <location>
        <begin position="2"/>
        <end position="56"/>
    </location>
</feature>
<dbReference type="RefSeq" id="WP_041155834.1">
    <property type="nucleotide sequence ID" value="NZ_CBCRVP010000002.1"/>
</dbReference>
<proteinExistence type="predicted"/>
<dbReference type="EMBL" id="JXOK01000049">
    <property type="protein sequence ID" value="KIN10490.1"/>
    <property type="molecule type" value="Genomic_DNA"/>
</dbReference>